<comment type="caution">
    <text evidence="3">The sequence shown here is derived from an EMBL/GenBank/DDBJ whole genome shotgun (WGS) entry which is preliminary data.</text>
</comment>
<dbReference type="OrthoDB" id="9810507at2"/>
<sequence length="147" mass="16105">MTVEQYEVGSTVEGKVTGIKPFGAFVALDTKKQGLVHISEVAHGYVKDINDVLSVGDEVKVKIKSIEESSGKISLSIRDTQEAPEKPERKERKDFGSSGRGAGYAGASKSAPVQQKAQGFNTLEDKLKDWLKQSNEIQADLNKRIRK</sequence>
<gene>
    <name evidence="3" type="ORF">ATL39_3269</name>
</gene>
<dbReference type="InterPro" id="IPR003029">
    <property type="entry name" value="S1_domain"/>
</dbReference>
<dbReference type="SMART" id="SM00316">
    <property type="entry name" value="S1"/>
    <property type="match status" value="1"/>
</dbReference>
<dbReference type="EMBL" id="RAPK01000012">
    <property type="protein sequence ID" value="RKD68806.1"/>
    <property type="molecule type" value="Genomic_DNA"/>
</dbReference>
<name>A0A419UW52_9BACL</name>
<dbReference type="GO" id="GO:0006412">
    <property type="term" value="P:translation"/>
    <property type="evidence" value="ECO:0007669"/>
    <property type="project" value="TreeGrafter"/>
</dbReference>
<accession>A0A419UW52</accession>
<dbReference type="Proteomes" id="UP000285120">
    <property type="component" value="Unassembled WGS sequence"/>
</dbReference>
<evidence type="ECO:0000259" key="2">
    <source>
        <dbReference type="PROSITE" id="PS50126"/>
    </source>
</evidence>
<dbReference type="PROSITE" id="PS50126">
    <property type="entry name" value="S1"/>
    <property type="match status" value="1"/>
</dbReference>
<dbReference type="PANTHER" id="PTHR10724:SF10">
    <property type="entry name" value="S1 RNA-BINDING DOMAIN-CONTAINING PROTEIN 1"/>
    <property type="match status" value="1"/>
</dbReference>
<protein>
    <submittedName>
        <fullName evidence="3">General stress protein 13</fullName>
    </submittedName>
</protein>
<dbReference type="GO" id="GO:0005737">
    <property type="term" value="C:cytoplasm"/>
    <property type="evidence" value="ECO:0007669"/>
    <property type="project" value="UniProtKB-ARBA"/>
</dbReference>
<feature type="region of interest" description="Disordered" evidence="1">
    <location>
        <begin position="73"/>
        <end position="118"/>
    </location>
</feature>
<dbReference type="NCBIfam" id="NF040579">
    <property type="entry name" value="S1_dom_CvfD"/>
    <property type="match status" value="1"/>
</dbReference>
<evidence type="ECO:0000256" key="1">
    <source>
        <dbReference type="SAM" id="MobiDB-lite"/>
    </source>
</evidence>
<dbReference type="Pfam" id="PF00575">
    <property type="entry name" value="S1"/>
    <property type="match status" value="1"/>
</dbReference>
<keyword evidence="4" id="KW-1185">Reference proteome</keyword>
<dbReference type="FunFam" id="2.40.50.140:FF:000051">
    <property type="entry name" value="RNA-binding transcriptional accessory protein"/>
    <property type="match status" value="1"/>
</dbReference>
<dbReference type="InterPro" id="IPR050437">
    <property type="entry name" value="Ribos_protein_bS1-like"/>
</dbReference>
<dbReference type="AlphaFoldDB" id="A0A419UW52"/>
<evidence type="ECO:0000313" key="4">
    <source>
        <dbReference type="Proteomes" id="UP000285120"/>
    </source>
</evidence>
<organism evidence="3 4">
    <name type="scientific">Sinobaca qinghaiensis</name>
    <dbReference type="NCBI Taxonomy" id="342944"/>
    <lineage>
        <taxon>Bacteria</taxon>
        <taxon>Bacillati</taxon>
        <taxon>Bacillota</taxon>
        <taxon>Bacilli</taxon>
        <taxon>Bacillales</taxon>
        <taxon>Sporolactobacillaceae</taxon>
        <taxon>Sinobaca</taxon>
    </lineage>
</organism>
<feature type="domain" description="S1 motif" evidence="2">
    <location>
        <begin position="9"/>
        <end position="78"/>
    </location>
</feature>
<dbReference type="RefSeq" id="WP_120194397.1">
    <property type="nucleotide sequence ID" value="NZ_RAPK01000012.1"/>
</dbReference>
<feature type="compositionally biased region" description="Basic and acidic residues" evidence="1">
    <location>
        <begin position="79"/>
        <end position="95"/>
    </location>
</feature>
<proteinExistence type="predicted"/>
<dbReference type="InterPro" id="IPR012340">
    <property type="entry name" value="NA-bd_OB-fold"/>
</dbReference>
<dbReference type="PANTHER" id="PTHR10724">
    <property type="entry name" value="30S RIBOSOMAL PROTEIN S1"/>
    <property type="match status" value="1"/>
</dbReference>
<dbReference type="NCBIfam" id="NF005973">
    <property type="entry name" value="PRK08059.1"/>
    <property type="match status" value="1"/>
</dbReference>
<reference evidence="3 4" key="1">
    <citation type="submission" date="2018-09" db="EMBL/GenBank/DDBJ databases">
        <title>Genomic Encyclopedia of Archaeal and Bacterial Type Strains, Phase II (KMG-II): from individual species to whole genera.</title>
        <authorList>
            <person name="Goeker M."/>
        </authorList>
    </citation>
    <scope>NUCLEOTIDE SEQUENCE [LARGE SCALE GENOMIC DNA]</scope>
    <source>
        <strain evidence="3 4">DSM 17008</strain>
    </source>
</reference>
<dbReference type="GO" id="GO:0003735">
    <property type="term" value="F:structural constituent of ribosome"/>
    <property type="evidence" value="ECO:0007669"/>
    <property type="project" value="TreeGrafter"/>
</dbReference>
<dbReference type="GO" id="GO:0003729">
    <property type="term" value="F:mRNA binding"/>
    <property type="evidence" value="ECO:0007669"/>
    <property type="project" value="TreeGrafter"/>
</dbReference>
<dbReference type="Gene3D" id="2.40.50.140">
    <property type="entry name" value="Nucleic acid-binding proteins"/>
    <property type="match status" value="1"/>
</dbReference>
<dbReference type="SUPFAM" id="SSF50249">
    <property type="entry name" value="Nucleic acid-binding proteins"/>
    <property type="match status" value="1"/>
</dbReference>
<evidence type="ECO:0000313" key="3">
    <source>
        <dbReference type="EMBL" id="RKD68806.1"/>
    </source>
</evidence>